<dbReference type="EMBL" id="KQ414590">
    <property type="protein sequence ID" value="KOC70344.1"/>
    <property type="molecule type" value="Genomic_DNA"/>
</dbReference>
<protein>
    <submittedName>
        <fullName evidence="2">Uncharacterized protein</fullName>
    </submittedName>
</protein>
<gene>
    <name evidence="2" type="ORF">WH47_02847</name>
</gene>
<feature type="compositionally biased region" description="Basic and acidic residues" evidence="1">
    <location>
        <begin position="142"/>
        <end position="166"/>
    </location>
</feature>
<evidence type="ECO:0000313" key="3">
    <source>
        <dbReference type="Proteomes" id="UP000053825"/>
    </source>
</evidence>
<organism evidence="2 3">
    <name type="scientific">Habropoda laboriosa</name>
    <dbReference type="NCBI Taxonomy" id="597456"/>
    <lineage>
        <taxon>Eukaryota</taxon>
        <taxon>Metazoa</taxon>
        <taxon>Ecdysozoa</taxon>
        <taxon>Arthropoda</taxon>
        <taxon>Hexapoda</taxon>
        <taxon>Insecta</taxon>
        <taxon>Pterygota</taxon>
        <taxon>Neoptera</taxon>
        <taxon>Endopterygota</taxon>
        <taxon>Hymenoptera</taxon>
        <taxon>Apocrita</taxon>
        <taxon>Aculeata</taxon>
        <taxon>Apoidea</taxon>
        <taxon>Anthophila</taxon>
        <taxon>Apidae</taxon>
        <taxon>Habropoda</taxon>
    </lineage>
</organism>
<feature type="region of interest" description="Disordered" evidence="1">
    <location>
        <begin position="255"/>
        <end position="283"/>
    </location>
</feature>
<reference evidence="2 3" key="1">
    <citation type="submission" date="2015-07" db="EMBL/GenBank/DDBJ databases">
        <title>The genome of Habropoda laboriosa.</title>
        <authorList>
            <person name="Pan H."/>
            <person name="Kapheim K."/>
        </authorList>
    </citation>
    <scope>NUCLEOTIDE SEQUENCE [LARGE SCALE GENOMIC DNA]</scope>
    <source>
        <strain evidence="2">0110345459</strain>
    </source>
</reference>
<evidence type="ECO:0000256" key="1">
    <source>
        <dbReference type="SAM" id="MobiDB-lite"/>
    </source>
</evidence>
<accession>A0A0L7RHR5</accession>
<feature type="region of interest" description="Disordered" evidence="1">
    <location>
        <begin position="67"/>
        <end position="105"/>
    </location>
</feature>
<name>A0A0L7RHR5_9HYME</name>
<proteinExistence type="predicted"/>
<keyword evidence="3" id="KW-1185">Reference proteome</keyword>
<dbReference type="AlphaFoldDB" id="A0A0L7RHR5"/>
<feature type="region of interest" description="Disordered" evidence="1">
    <location>
        <begin position="135"/>
        <end position="167"/>
    </location>
</feature>
<dbReference type="Proteomes" id="UP000053825">
    <property type="component" value="Unassembled WGS sequence"/>
</dbReference>
<evidence type="ECO:0000313" key="2">
    <source>
        <dbReference type="EMBL" id="KOC70344.1"/>
    </source>
</evidence>
<feature type="compositionally biased region" description="Basic and acidic residues" evidence="1">
    <location>
        <begin position="255"/>
        <end position="264"/>
    </location>
</feature>
<sequence>MQQEEREAIGGTASDPWANLANNLANTLHLVNCHSVYARASPGKFEALLARLAGNAIVLPEDNLRRRKRKKKDDLKEDRADFPQDLRQERKRRKSRQCGLRKEKVAAAKRTKHESFLRVPLLSLAIFSSPSTHNLVGLNSEKGNREGKGERERERERAQKREERRTGSSKSMACLIAALHERYALAAHENTLLRAHGGRACAWLLAASAWTRVSHLLSVMGVTIGEEIEKYVNCCNKTRINRSEQRIGDFTKTVRTDRKEERTAQQHLFQEEEGPLYGPGPAD</sequence>
<feature type="compositionally biased region" description="Basic and acidic residues" evidence="1">
    <location>
        <begin position="72"/>
        <end position="88"/>
    </location>
</feature>